<dbReference type="AlphaFoldDB" id="A0A5J4NDP0"/>
<dbReference type="InterPro" id="IPR013761">
    <property type="entry name" value="SAM/pointed_sf"/>
</dbReference>
<feature type="signal peptide" evidence="3">
    <location>
        <begin position="1"/>
        <end position="19"/>
    </location>
</feature>
<evidence type="ECO:0000313" key="4">
    <source>
        <dbReference type="EMBL" id="KAA3673612.1"/>
    </source>
</evidence>
<dbReference type="Proteomes" id="UP000324629">
    <property type="component" value="Unassembled WGS sequence"/>
</dbReference>
<proteinExistence type="predicted"/>
<name>A0A5J4NDP0_9TREM</name>
<dbReference type="SUPFAM" id="SSF47769">
    <property type="entry name" value="SAM/Pointed domain"/>
    <property type="match status" value="1"/>
</dbReference>
<feature type="chain" id="PRO_5023931762" description="SAM domain-containing protein" evidence="3">
    <location>
        <begin position="20"/>
        <end position="560"/>
    </location>
</feature>
<keyword evidence="2" id="KW-0472">Membrane</keyword>
<keyword evidence="2" id="KW-1133">Transmembrane helix</keyword>
<reference evidence="4 5" key="1">
    <citation type="journal article" date="2019" name="Gigascience">
        <title>Whole-genome sequence of the oriental lung fluke Paragonimus westermani.</title>
        <authorList>
            <person name="Oey H."/>
            <person name="Zakrzewski M."/>
            <person name="Narain K."/>
            <person name="Devi K.R."/>
            <person name="Agatsuma T."/>
            <person name="Nawaratna S."/>
            <person name="Gobert G.N."/>
            <person name="Jones M.K."/>
            <person name="Ragan M.A."/>
            <person name="McManus D.P."/>
            <person name="Krause L."/>
        </authorList>
    </citation>
    <scope>NUCLEOTIDE SEQUENCE [LARGE SCALE GENOMIC DNA]</scope>
    <source>
        <strain evidence="4 5">IND2009</strain>
    </source>
</reference>
<feature type="region of interest" description="Disordered" evidence="1">
    <location>
        <begin position="534"/>
        <end position="560"/>
    </location>
</feature>
<organism evidence="4 5">
    <name type="scientific">Paragonimus westermani</name>
    <dbReference type="NCBI Taxonomy" id="34504"/>
    <lineage>
        <taxon>Eukaryota</taxon>
        <taxon>Metazoa</taxon>
        <taxon>Spiralia</taxon>
        <taxon>Lophotrochozoa</taxon>
        <taxon>Platyhelminthes</taxon>
        <taxon>Trematoda</taxon>
        <taxon>Digenea</taxon>
        <taxon>Plagiorchiida</taxon>
        <taxon>Troglotremata</taxon>
        <taxon>Troglotrematidae</taxon>
        <taxon>Paragonimus</taxon>
    </lineage>
</organism>
<keyword evidence="2" id="KW-0812">Transmembrane</keyword>
<protein>
    <recommendedName>
        <fullName evidence="6">SAM domain-containing protein</fullName>
    </recommendedName>
</protein>
<feature type="region of interest" description="Disordered" evidence="1">
    <location>
        <begin position="245"/>
        <end position="267"/>
    </location>
</feature>
<evidence type="ECO:0000256" key="3">
    <source>
        <dbReference type="SAM" id="SignalP"/>
    </source>
</evidence>
<keyword evidence="3" id="KW-0732">Signal</keyword>
<keyword evidence="5" id="KW-1185">Reference proteome</keyword>
<evidence type="ECO:0008006" key="6">
    <source>
        <dbReference type="Google" id="ProtNLM"/>
    </source>
</evidence>
<dbReference type="EMBL" id="QNGE01003789">
    <property type="protein sequence ID" value="KAA3673612.1"/>
    <property type="molecule type" value="Genomic_DNA"/>
</dbReference>
<feature type="region of interest" description="Disordered" evidence="1">
    <location>
        <begin position="456"/>
        <end position="481"/>
    </location>
</feature>
<feature type="transmembrane region" description="Helical" evidence="2">
    <location>
        <begin position="181"/>
        <end position="203"/>
    </location>
</feature>
<evidence type="ECO:0000313" key="5">
    <source>
        <dbReference type="Proteomes" id="UP000324629"/>
    </source>
</evidence>
<gene>
    <name evidence="4" type="ORF">DEA37_0002316</name>
</gene>
<evidence type="ECO:0000256" key="1">
    <source>
        <dbReference type="SAM" id="MobiDB-lite"/>
    </source>
</evidence>
<comment type="caution">
    <text evidence="4">The sequence shown here is derived from an EMBL/GenBank/DDBJ whole genome shotgun (WGS) entry which is preliminary data.</text>
</comment>
<evidence type="ECO:0000256" key="2">
    <source>
        <dbReference type="SAM" id="Phobius"/>
    </source>
</evidence>
<sequence length="560" mass="63691">MVFMLRLLLWTFCLQFARTTFFSVFKGIGPALETPDYNKYETLRGLTALSQEWMKFHRLFEVDQIRFHSSCRHLFCDSHLVAHQPPDPQTLAVAWTNNAAHNWSENDVSGWLKTHIGLAGFEPLIHINQITGDVLPSLLLREQRHAFQVPIPVDLLDVLERGITELILLGPPSRLSLRLPVTVMSASVVVILCVCWVVTHCYLSSRRARQKRLSWLDLQRTRLTELHDRMCSLDSEIPDFALSANSTKTSRRSENHSGDRRSGSVSQANSDAFTVMQQILDVTVRQERSYFERLLESTGTLLLEIENQLYDHRYWVPFAVDLNDLNGLMESFDSSVLFLDGCLSEFVKRCYFMQETMDILRTLNECQAKVDLSYQEERGICPNEMDELVLIDRDQIMFAPRRSPVLASSTAEDVVKEREQSSVCPSPDPSLSCNAFGKLEMSPHVNETEVTEFCDENEPRRCSQSPDVSTHEPKIPKPSRIPCHTLTPSFHLMNPPASIQRNQLSLTTVSLYHCSLVLSPSHIPLGPLKFLNGHPAKSQPSMETTKRLPDLVGRVPSDEL</sequence>
<accession>A0A5J4NDP0</accession>
<feature type="compositionally biased region" description="Basic and acidic residues" evidence="1">
    <location>
        <begin position="251"/>
        <end position="262"/>
    </location>
</feature>